<keyword evidence="4" id="KW-1185">Reference proteome</keyword>
<dbReference type="PANTHER" id="PTHR43236">
    <property type="entry name" value="ANTITOXIN HIGA1"/>
    <property type="match status" value="1"/>
</dbReference>
<dbReference type="KEGG" id="mgm:Mmc1_1365"/>
<dbReference type="GO" id="GO:0003677">
    <property type="term" value="F:DNA binding"/>
    <property type="evidence" value="ECO:0007669"/>
    <property type="project" value="InterPro"/>
</dbReference>
<dbReference type="Gene3D" id="1.10.10.2910">
    <property type="match status" value="1"/>
</dbReference>
<organism evidence="3 4">
    <name type="scientific">Magnetococcus marinus (strain ATCC BAA-1437 / JCM 17883 / MC-1)</name>
    <dbReference type="NCBI Taxonomy" id="156889"/>
    <lineage>
        <taxon>Bacteria</taxon>
        <taxon>Pseudomonadati</taxon>
        <taxon>Pseudomonadota</taxon>
        <taxon>Magnetococcia</taxon>
        <taxon>Magnetococcales</taxon>
        <taxon>Magnetococcaceae</taxon>
        <taxon>Magnetococcus</taxon>
    </lineage>
</organism>
<dbReference type="RefSeq" id="WP_011713030.1">
    <property type="nucleotide sequence ID" value="NC_008576.1"/>
</dbReference>
<dbReference type="SMART" id="SM00530">
    <property type="entry name" value="HTH_XRE"/>
    <property type="match status" value="1"/>
</dbReference>
<dbReference type="Gene3D" id="1.10.260.40">
    <property type="entry name" value="lambda repressor-like DNA-binding domains"/>
    <property type="match status" value="1"/>
</dbReference>
<comment type="similarity">
    <text evidence="1">Belongs to the short-chain fatty acyl-CoA assimilation regulator (ScfR) family.</text>
</comment>
<dbReference type="HOGENOM" id="CLU_053651_0_0_5"/>
<dbReference type="PANTHER" id="PTHR43236:SF1">
    <property type="entry name" value="BLL7220 PROTEIN"/>
    <property type="match status" value="1"/>
</dbReference>
<evidence type="ECO:0000259" key="2">
    <source>
        <dbReference type="PROSITE" id="PS50943"/>
    </source>
</evidence>
<dbReference type="eggNOG" id="COG1396">
    <property type="taxonomic scope" value="Bacteria"/>
</dbReference>
<reference evidence="3 4" key="2">
    <citation type="journal article" date="2012" name="Int. J. Syst. Evol. Microbiol.">
        <title>Magnetococcus marinus gen. nov., sp. nov., a marine, magnetotactic bacterium that represents a novel lineage (Magnetococcaceae fam. nov.; Magnetococcales ord. nov.) at the base of the Alphaproteobacteria.</title>
        <authorList>
            <person name="Bazylinski D.A."/>
            <person name="Williams T.J."/>
            <person name="Lefevre C.T."/>
            <person name="Berg R.J."/>
            <person name="Zhang C.L."/>
            <person name="Bowser S.S."/>
            <person name="Dean A.J."/>
            <person name="Beveridge T.J."/>
        </authorList>
    </citation>
    <scope>NUCLEOTIDE SEQUENCE [LARGE SCALE GENOMIC DNA]</scope>
    <source>
        <strain evidence="4">ATCC BAA-1437 / JCM 17883 / MC-1</strain>
    </source>
</reference>
<accession>A0L7D3</accession>
<dbReference type="OrthoDB" id="9794834at2"/>
<dbReference type="eggNOG" id="COG2856">
    <property type="taxonomic scope" value="Bacteria"/>
</dbReference>
<name>A0L7D3_MAGMM</name>
<dbReference type="InterPro" id="IPR001387">
    <property type="entry name" value="Cro/C1-type_HTH"/>
</dbReference>
<dbReference type="InterPro" id="IPR010982">
    <property type="entry name" value="Lambda_DNA-bd_dom_sf"/>
</dbReference>
<dbReference type="Pfam" id="PF06114">
    <property type="entry name" value="Peptidase_M78"/>
    <property type="match status" value="1"/>
</dbReference>
<sequence length="352" mass="39236">MFSERLKLARKREGLSLRDLASRIDGTVSAQAIGKYERGEMMPSSTVSIALSKALGVSVSYLLSPSDISLEKVEFRKLASTKARERAMVEGAVLDHVDRYLQIEELLDISSAKWEEPEGAPFQVKSLNEAEDAAEAVRIAWNLGGNPIPDMTELLEERGIKVLKLDFPLRVDGVTCHVRRPGSGRDGVPVVVCSTNKSIERQRFTLAHELGHMLLEVNGEIDEEKACHRFASAFLAPKEELFDEVGRPRHAFGYTELIEIKQMFGVSAAALVVRFRDLGIITDAKLKRIFTGMGRKWRKEEPAPLERDEPTRRFRRLCLRALAEDAISQSKAAELLGLPVSEIDRIMAGPAE</sequence>
<protein>
    <submittedName>
        <fullName evidence="3">Helix-turn-helix domain protein</fullName>
    </submittedName>
</protein>
<dbReference type="Pfam" id="PF01381">
    <property type="entry name" value="HTH_3"/>
    <property type="match status" value="1"/>
</dbReference>
<dbReference type="PROSITE" id="PS50943">
    <property type="entry name" value="HTH_CROC1"/>
    <property type="match status" value="1"/>
</dbReference>
<dbReference type="AlphaFoldDB" id="A0L7D3"/>
<dbReference type="InterPro" id="IPR052345">
    <property type="entry name" value="Rad_response_metalloprotease"/>
</dbReference>
<proteinExistence type="inferred from homology"/>
<dbReference type="STRING" id="156889.Mmc1_1365"/>
<gene>
    <name evidence="3" type="ordered locus">Mmc1_1365</name>
</gene>
<dbReference type="InterPro" id="IPR010359">
    <property type="entry name" value="IrrE_HExxH"/>
</dbReference>
<evidence type="ECO:0000313" key="3">
    <source>
        <dbReference type="EMBL" id="ABK43876.1"/>
    </source>
</evidence>
<dbReference type="Proteomes" id="UP000002586">
    <property type="component" value="Chromosome"/>
</dbReference>
<dbReference type="EMBL" id="CP000471">
    <property type="protein sequence ID" value="ABK43876.1"/>
    <property type="molecule type" value="Genomic_DNA"/>
</dbReference>
<reference evidence="4" key="1">
    <citation type="journal article" date="2009" name="Appl. Environ. Microbiol.">
        <title>Complete genome sequence of the chemolithoautotrophic marine magnetotactic coccus strain MC-1.</title>
        <authorList>
            <person name="Schubbe S."/>
            <person name="Williams T.J."/>
            <person name="Xie G."/>
            <person name="Kiss H.E."/>
            <person name="Brettin T.S."/>
            <person name="Martinez D."/>
            <person name="Ross C.A."/>
            <person name="Schuler D."/>
            <person name="Cox B.L."/>
            <person name="Nealson K.H."/>
            <person name="Bazylinski D.A."/>
        </authorList>
    </citation>
    <scope>NUCLEOTIDE SEQUENCE [LARGE SCALE GENOMIC DNA]</scope>
    <source>
        <strain evidence="4">ATCC BAA-1437 / JCM 17883 / MC-1</strain>
    </source>
</reference>
<feature type="domain" description="HTH cro/C1-type" evidence="2">
    <location>
        <begin position="6"/>
        <end position="62"/>
    </location>
</feature>
<evidence type="ECO:0000313" key="4">
    <source>
        <dbReference type="Proteomes" id="UP000002586"/>
    </source>
</evidence>
<evidence type="ECO:0000256" key="1">
    <source>
        <dbReference type="ARBA" id="ARBA00007227"/>
    </source>
</evidence>
<dbReference type="SUPFAM" id="SSF47413">
    <property type="entry name" value="lambda repressor-like DNA-binding domains"/>
    <property type="match status" value="1"/>
</dbReference>
<dbReference type="CDD" id="cd00093">
    <property type="entry name" value="HTH_XRE"/>
    <property type="match status" value="1"/>
</dbReference>